<evidence type="ECO:0000259" key="7">
    <source>
        <dbReference type="PROSITE" id="PS00028"/>
    </source>
</evidence>
<accession>A0A4Y2GQV0</accession>
<keyword evidence="5" id="KW-0862">Zinc</keyword>
<evidence type="ECO:0000256" key="1">
    <source>
        <dbReference type="ARBA" id="ARBA00004123"/>
    </source>
</evidence>
<evidence type="ECO:0000256" key="4">
    <source>
        <dbReference type="ARBA" id="ARBA00022771"/>
    </source>
</evidence>
<gene>
    <name evidence="8" type="ORF">AVEN_225933_1</name>
</gene>
<sequence length="203" mass="23910">MDLKPDLIECLICNLRFTGVIPCATHLLTKTHRRKRQHNSTVENSPEVDVTNSIFQRLVPQTIEEFSQLLYCELCDVKTTDVEPMLAHYKSRKHAKNLNFHAEIKKHVDFRMYRNRMLKLVDEINRRNKGMFQCSICSLVLSTKTKYKIHLKSKKHYRRLNVIRSAKIIAKYHEDLRWKHDGTSANILEDDITSPESSEIVQF</sequence>
<keyword evidence="4" id="KW-0863">Zinc-finger</keyword>
<comment type="caution">
    <text evidence="8">The sequence shown here is derived from an EMBL/GenBank/DDBJ whole genome shotgun (WGS) entry which is preliminary data.</text>
</comment>
<dbReference type="PROSITE" id="PS00028">
    <property type="entry name" value="ZINC_FINGER_C2H2_1"/>
    <property type="match status" value="1"/>
</dbReference>
<dbReference type="SUPFAM" id="SSF57667">
    <property type="entry name" value="beta-beta-alpha zinc fingers"/>
    <property type="match status" value="2"/>
</dbReference>
<comment type="subcellular location">
    <subcellularLocation>
        <location evidence="1">Nucleus</location>
    </subcellularLocation>
</comment>
<reference evidence="8 9" key="1">
    <citation type="journal article" date="2019" name="Sci. Rep.">
        <title>Orb-weaving spider Araneus ventricosus genome elucidates the spidroin gene catalogue.</title>
        <authorList>
            <person name="Kono N."/>
            <person name="Nakamura H."/>
            <person name="Ohtoshi R."/>
            <person name="Moran D.A.P."/>
            <person name="Shinohara A."/>
            <person name="Yoshida Y."/>
            <person name="Fujiwara M."/>
            <person name="Mori M."/>
            <person name="Tomita M."/>
            <person name="Arakawa K."/>
        </authorList>
    </citation>
    <scope>NUCLEOTIDE SEQUENCE [LARGE SCALE GENOMIC DNA]</scope>
</reference>
<dbReference type="OrthoDB" id="6429867at2759"/>
<evidence type="ECO:0000256" key="6">
    <source>
        <dbReference type="ARBA" id="ARBA00023242"/>
    </source>
</evidence>
<organism evidence="8 9">
    <name type="scientific">Araneus ventricosus</name>
    <name type="common">Orbweaver spider</name>
    <name type="synonym">Epeira ventricosa</name>
    <dbReference type="NCBI Taxonomy" id="182803"/>
    <lineage>
        <taxon>Eukaryota</taxon>
        <taxon>Metazoa</taxon>
        <taxon>Ecdysozoa</taxon>
        <taxon>Arthropoda</taxon>
        <taxon>Chelicerata</taxon>
        <taxon>Arachnida</taxon>
        <taxon>Araneae</taxon>
        <taxon>Araneomorphae</taxon>
        <taxon>Entelegynae</taxon>
        <taxon>Araneoidea</taxon>
        <taxon>Araneidae</taxon>
        <taxon>Araneus</taxon>
    </lineage>
</organism>
<dbReference type="EMBL" id="BGPR01001488">
    <property type="protein sequence ID" value="GBM55146.1"/>
    <property type="molecule type" value="Genomic_DNA"/>
</dbReference>
<keyword evidence="6" id="KW-0539">Nucleus</keyword>
<name>A0A4Y2GQV0_ARAVE</name>
<dbReference type="InterPro" id="IPR051868">
    <property type="entry name" value="ZN346_ZMAT4"/>
</dbReference>
<protein>
    <recommendedName>
        <fullName evidence="7">C2H2-type domain-containing protein</fullName>
    </recommendedName>
</protein>
<dbReference type="GO" id="GO:0003676">
    <property type="term" value="F:nucleic acid binding"/>
    <property type="evidence" value="ECO:0007669"/>
    <property type="project" value="InterPro"/>
</dbReference>
<evidence type="ECO:0000256" key="3">
    <source>
        <dbReference type="ARBA" id="ARBA00022737"/>
    </source>
</evidence>
<dbReference type="Pfam" id="PF12874">
    <property type="entry name" value="zf-met"/>
    <property type="match status" value="2"/>
</dbReference>
<dbReference type="InterPro" id="IPR013087">
    <property type="entry name" value="Znf_C2H2_type"/>
</dbReference>
<feature type="domain" description="C2H2-type" evidence="7">
    <location>
        <begin position="134"/>
        <end position="156"/>
    </location>
</feature>
<dbReference type="GO" id="GO:0005634">
    <property type="term" value="C:nucleus"/>
    <property type="evidence" value="ECO:0007669"/>
    <property type="project" value="UniProtKB-SubCell"/>
</dbReference>
<evidence type="ECO:0000313" key="9">
    <source>
        <dbReference type="Proteomes" id="UP000499080"/>
    </source>
</evidence>
<dbReference type="PANTHER" id="PTHR46144">
    <property type="entry name" value="ZINC FINGER PROTEIN 385B-LIKE"/>
    <property type="match status" value="1"/>
</dbReference>
<dbReference type="Proteomes" id="UP000499080">
    <property type="component" value="Unassembled WGS sequence"/>
</dbReference>
<evidence type="ECO:0000256" key="5">
    <source>
        <dbReference type="ARBA" id="ARBA00022833"/>
    </source>
</evidence>
<keyword evidence="9" id="KW-1185">Reference proteome</keyword>
<dbReference type="Gene3D" id="3.30.160.60">
    <property type="entry name" value="Classic Zinc Finger"/>
    <property type="match status" value="2"/>
</dbReference>
<dbReference type="PANTHER" id="PTHR46144:SF6">
    <property type="entry name" value="C2H2-TYPE DOMAIN-CONTAINING PROTEIN"/>
    <property type="match status" value="1"/>
</dbReference>
<proteinExistence type="predicted"/>
<dbReference type="InterPro" id="IPR003604">
    <property type="entry name" value="Matrin/U1-like-C_Znf_C2H2"/>
</dbReference>
<evidence type="ECO:0000313" key="8">
    <source>
        <dbReference type="EMBL" id="GBM55146.1"/>
    </source>
</evidence>
<dbReference type="GO" id="GO:0008270">
    <property type="term" value="F:zinc ion binding"/>
    <property type="evidence" value="ECO:0007669"/>
    <property type="project" value="UniProtKB-KW"/>
</dbReference>
<keyword evidence="3" id="KW-0677">Repeat</keyword>
<dbReference type="SMART" id="SM00451">
    <property type="entry name" value="ZnF_U1"/>
    <property type="match status" value="2"/>
</dbReference>
<dbReference type="SMART" id="SM00355">
    <property type="entry name" value="ZnF_C2H2"/>
    <property type="match status" value="3"/>
</dbReference>
<keyword evidence="2" id="KW-0479">Metal-binding</keyword>
<dbReference type="AlphaFoldDB" id="A0A4Y2GQV0"/>
<evidence type="ECO:0000256" key="2">
    <source>
        <dbReference type="ARBA" id="ARBA00022723"/>
    </source>
</evidence>
<dbReference type="InterPro" id="IPR036236">
    <property type="entry name" value="Znf_C2H2_sf"/>
</dbReference>